<reference evidence="1" key="1">
    <citation type="journal article" date="2014" name="Genome Biol. Evol.">
        <title>Gene Loss Rather Than Gene Gain Is Associated with a Host Jump from Monocots to Dicots in the Smut Fungus Melanopsichium pennsylvanicum.</title>
        <authorList>
            <person name="Sharma R."/>
            <person name="Mishra B."/>
            <person name="Runge F."/>
            <person name="Thines M."/>
        </authorList>
    </citation>
    <scope>NUCLEOTIDE SEQUENCE</scope>
    <source>
        <strain evidence="1">4</strain>
    </source>
</reference>
<dbReference type="EMBL" id="HG529573">
    <property type="protein sequence ID" value="CDI53283.1"/>
    <property type="molecule type" value="Genomic_DNA"/>
</dbReference>
<dbReference type="AlphaFoldDB" id="A0A077R358"/>
<sequence>MGESGGVLTPHLEFNAEEAFSDLDLYSTGRELTVRSYRLQLMWGYSTRRREMPVMVRTDLRAPTVAGLERVWSDDFDLSSVLAQEVPGTPAAHDEPFAAIQSALDWPDTPF</sequence>
<name>A0A077R358_9BASI</name>
<accession>A0A077R358</accession>
<proteinExistence type="predicted"/>
<evidence type="ECO:0000313" key="1">
    <source>
        <dbReference type="EMBL" id="CDI53283.1"/>
    </source>
</evidence>
<organism evidence="1">
    <name type="scientific">Melanopsichium pennsylvanicum 4</name>
    <dbReference type="NCBI Taxonomy" id="1398559"/>
    <lineage>
        <taxon>Eukaryota</taxon>
        <taxon>Fungi</taxon>
        <taxon>Dikarya</taxon>
        <taxon>Basidiomycota</taxon>
        <taxon>Ustilaginomycotina</taxon>
        <taxon>Ustilaginomycetes</taxon>
        <taxon>Ustilaginales</taxon>
        <taxon>Ustilaginaceae</taxon>
        <taxon>Melanopsichium</taxon>
    </lineage>
</organism>
<protein>
    <submittedName>
        <fullName evidence="1">Uncharacterized protein</fullName>
    </submittedName>
</protein>